<feature type="region of interest" description="Disordered" evidence="1">
    <location>
        <begin position="68"/>
        <end position="94"/>
    </location>
</feature>
<dbReference type="Proteomes" id="UP000799770">
    <property type="component" value="Unassembled WGS sequence"/>
</dbReference>
<dbReference type="OrthoDB" id="3014608at2759"/>
<keyword evidence="4" id="KW-1185">Reference proteome</keyword>
<dbReference type="AlphaFoldDB" id="A0A6A5YV13"/>
<keyword evidence="2" id="KW-0732">Signal</keyword>
<evidence type="ECO:0000313" key="4">
    <source>
        <dbReference type="Proteomes" id="UP000799770"/>
    </source>
</evidence>
<sequence length="270" mass="27714">MRLQSALILSVGLGVGLALPAPAQGGIQLAGLDLNSLQGLNVAEISTLLRSLAGNAAVAEAEQNAGVEQQNAKAKEGEAAAGEEVAEGEEGAENEVDVQAIFDTPVEVQGGDLKQDLQFPPSAIGSFEYEFQATTADTVTVTENKTPASAPSGFVAIEPSSFKVSLAQSKGAGLTLSKIDYIFDTASAALAGMDITQAKVGRLCADVGAFVIEETLGELEFEAEENEVTLNLNKNVTAEGEWGIFLPAAAAATALMEQMRAGAGNATAKQ</sequence>
<reference evidence="3" key="1">
    <citation type="journal article" date="2020" name="Stud. Mycol.">
        <title>101 Dothideomycetes genomes: a test case for predicting lifestyles and emergence of pathogens.</title>
        <authorList>
            <person name="Haridas S."/>
            <person name="Albert R."/>
            <person name="Binder M."/>
            <person name="Bloem J."/>
            <person name="Labutti K."/>
            <person name="Salamov A."/>
            <person name="Andreopoulos B."/>
            <person name="Baker S."/>
            <person name="Barry K."/>
            <person name="Bills G."/>
            <person name="Bluhm B."/>
            <person name="Cannon C."/>
            <person name="Castanera R."/>
            <person name="Culley D."/>
            <person name="Daum C."/>
            <person name="Ezra D."/>
            <person name="Gonzalez J."/>
            <person name="Henrissat B."/>
            <person name="Kuo A."/>
            <person name="Liang C."/>
            <person name="Lipzen A."/>
            <person name="Lutzoni F."/>
            <person name="Magnuson J."/>
            <person name="Mondo S."/>
            <person name="Nolan M."/>
            <person name="Ohm R."/>
            <person name="Pangilinan J."/>
            <person name="Park H.-J."/>
            <person name="Ramirez L."/>
            <person name="Alfaro M."/>
            <person name="Sun H."/>
            <person name="Tritt A."/>
            <person name="Yoshinaga Y."/>
            <person name="Zwiers L.-H."/>
            <person name="Turgeon B."/>
            <person name="Goodwin S."/>
            <person name="Spatafora J."/>
            <person name="Crous P."/>
            <person name="Grigoriev I."/>
        </authorList>
    </citation>
    <scope>NUCLEOTIDE SEQUENCE</scope>
    <source>
        <strain evidence="3">CBS 627.86</strain>
    </source>
</reference>
<dbReference type="EMBL" id="ML977338">
    <property type="protein sequence ID" value="KAF2110377.1"/>
    <property type="molecule type" value="Genomic_DNA"/>
</dbReference>
<protein>
    <submittedName>
        <fullName evidence="3">Uncharacterized protein</fullName>
    </submittedName>
</protein>
<feature type="compositionally biased region" description="Acidic residues" evidence="1">
    <location>
        <begin position="84"/>
        <end position="94"/>
    </location>
</feature>
<evidence type="ECO:0000256" key="1">
    <source>
        <dbReference type="SAM" id="MobiDB-lite"/>
    </source>
</evidence>
<proteinExistence type="predicted"/>
<organism evidence="3 4">
    <name type="scientific">Lophiotrema nucula</name>
    <dbReference type="NCBI Taxonomy" id="690887"/>
    <lineage>
        <taxon>Eukaryota</taxon>
        <taxon>Fungi</taxon>
        <taxon>Dikarya</taxon>
        <taxon>Ascomycota</taxon>
        <taxon>Pezizomycotina</taxon>
        <taxon>Dothideomycetes</taxon>
        <taxon>Pleosporomycetidae</taxon>
        <taxon>Pleosporales</taxon>
        <taxon>Lophiotremataceae</taxon>
        <taxon>Lophiotrema</taxon>
    </lineage>
</organism>
<feature type="signal peptide" evidence="2">
    <location>
        <begin position="1"/>
        <end position="18"/>
    </location>
</feature>
<accession>A0A6A5YV13</accession>
<evidence type="ECO:0000256" key="2">
    <source>
        <dbReference type="SAM" id="SignalP"/>
    </source>
</evidence>
<name>A0A6A5YV13_9PLEO</name>
<feature type="chain" id="PRO_5025572187" evidence="2">
    <location>
        <begin position="19"/>
        <end position="270"/>
    </location>
</feature>
<gene>
    <name evidence="3" type="ORF">BDV96DRAFT_691174</name>
</gene>
<evidence type="ECO:0000313" key="3">
    <source>
        <dbReference type="EMBL" id="KAF2110377.1"/>
    </source>
</evidence>